<dbReference type="Pfam" id="PF03195">
    <property type="entry name" value="LOB"/>
    <property type="match status" value="1"/>
</dbReference>
<name>A0A2C9W4N3_MANES</name>
<evidence type="ECO:0000256" key="1">
    <source>
        <dbReference type="ARBA" id="ARBA00005474"/>
    </source>
</evidence>
<dbReference type="PANTHER" id="PTHR31301:SF186">
    <property type="entry name" value="OS09G0364100 PROTEIN"/>
    <property type="match status" value="1"/>
</dbReference>
<dbReference type="InterPro" id="IPR004883">
    <property type="entry name" value="LOB"/>
</dbReference>
<dbReference type="GO" id="GO:0001216">
    <property type="term" value="F:DNA-binding transcription activator activity"/>
    <property type="evidence" value="ECO:0000318"/>
    <property type="project" value="GO_Central"/>
</dbReference>
<comment type="similarity">
    <text evidence="1">Belongs to the LOB domain-containing protein family.</text>
</comment>
<dbReference type="PROSITE" id="PS50891">
    <property type="entry name" value="LOB"/>
    <property type="match status" value="1"/>
</dbReference>
<dbReference type="EMBL" id="CM004389">
    <property type="protein sequence ID" value="OAY54103.1"/>
    <property type="molecule type" value="Genomic_DNA"/>
</dbReference>
<dbReference type="AlphaFoldDB" id="A0A2C9W4N3"/>
<feature type="domain" description="LOB" evidence="2">
    <location>
        <begin position="10"/>
        <end position="112"/>
    </location>
</feature>
<dbReference type="STRING" id="3983.A0A2C9W4N3"/>
<protein>
    <recommendedName>
        <fullName evidence="2">LOB domain-containing protein</fullName>
    </recommendedName>
</protein>
<dbReference type="SMR" id="A0A2C9W4N3"/>
<sequence length="261" mass="29912">MRPNTPGGNQACAACKYQRRRCAPDCALAPHFPSNRASDFLNAHKLFGVRNIVRTLKKLPTFEEKKHAITSMIYQANARVSDPVGGCHRIITQLKTQIEFYELQLNLVRQQIAFHQRLTSHNLQDSTPLNVYDDVQLQQHEEPSIVHVDYQHPHNYNSFDDVVASHHLKDSPPLNIYDSAQLHPIGYVEQQQQQQQEEPAIVKIESEELSSSCLGENDSQLSPSSKQHFAVDEIIFQMIHSRDYSFEKNPQFKFSFLSCKA</sequence>
<dbReference type="GO" id="GO:0006355">
    <property type="term" value="P:regulation of DNA-templated transcription"/>
    <property type="evidence" value="ECO:0000318"/>
    <property type="project" value="GO_Central"/>
</dbReference>
<dbReference type="GO" id="GO:0005634">
    <property type="term" value="C:nucleus"/>
    <property type="evidence" value="ECO:0000318"/>
    <property type="project" value="GO_Central"/>
</dbReference>
<dbReference type="PANTHER" id="PTHR31301">
    <property type="entry name" value="LOB DOMAIN-CONTAINING PROTEIN 4-RELATED"/>
    <property type="match status" value="1"/>
</dbReference>
<evidence type="ECO:0000313" key="3">
    <source>
        <dbReference type="EMBL" id="OAY54103.1"/>
    </source>
</evidence>
<proteinExistence type="inferred from homology"/>
<accession>A0A2C9W4N3</accession>
<evidence type="ECO:0000259" key="2">
    <source>
        <dbReference type="PROSITE" id="PS50891"/>
    </source>
</evidence>
<organism evidence="3">
    <name type="scientific">Manihot esculenta</name>
    <name type="common">Cassava</name>
    <name type="synonym">Jatropha manihot</name>
    <dbReference type="NCBI Taxonomy" id="3983"/>
    <lineage>
        <taxon>Eukaryota</taxon>
        <taxon>Viridiplantae</taxon>
        <taxon>Streptophyta</taxon>
        <taxon>Embryophyta</taxon>
        <taxon>Tracheophyta</taxon>
        <taxon>Spermatophyta</taxon>
        <taxon>Magnoliopsida</taxon>
        <taxon>eudicotyledons</taxon>
        <taxon>Gunneridae</taxon>
        <taxon>Pentapetalae</taxon>
        <taxon>rosids</taxon>
        <taxon>fabids</taxon>
        <taxon>Malpighiales</taxon>
        <taxon>Euphorbiaceae</taxon>
        <taxon>Crotonoideae</taxon>
        <taxon>Manihoteae</taxon>
        <taxon>Manihot</taxon>
    </lineage>
</organism>
<gene>
    <name evidence="3" type="ORF">MANES_03G048400</name>
</gene>
<reference evidence="3" key="1">
    <citation type="submission" date="2016-02" db="EMBL/GenBank/DDBJ databases">
        <title>WGS assembly of Manihot esculenta.</title>
        <authorList>
            <person name="Bredeson J.V."/>
            <person name="Prochnik S.E."/>
            <person name="Lyons J.B."/>
            <person name="Schmutz J."/>
            <person name="Grimwood J."/>
            <person name="Vrebalov J."/>
            <person name="Bart R.S."/>
            <person name="Amuge T."/>
            <person name="Ferguson M.E."/>
            <person name="Green R."/>
            <person name="Putnam N."/>
            <person name="Stites J."/>
            <person name="Rounsley S."/>
            <person name="Rokhsar D.S."/>
        </authorList>
    </citation>
    <scope>NUCLEOTIDE SEQUENCE [LARGE SCALE GENOMIC DNA]</scope>
    <source>
        <tissue evidence="3">Leaf</tissue>
    </source>
</reference>